<gene>
    <name evidence="3" type="ORF">SAMN02746065_11246</name>
</gene>
<sequence length="253" mass="28020">MCAIKTSMKILSVEFMSQNKKILGKLHLPDVENPPVVVGSHGLEGSMESAKQTILSRILPDMGVAFLRFDHRGCGKSEGNFITDTSLEARVQDMIHAVDYLWALKKTRKELMLFGSSLGGATCIAAWKKLLDLGVEPQGAVVCAAPVDSSTITIIPTQATPDRPALPLSFFKENLLFNLSDDLPLMHHVLIFHGDHDGVVPVENGREIHSKAGEPKKMIIHRNGDHQMSEKSHQKEFEKEVKLWVKACFKSTK</sequence>
<dbReference type="InterPro" id="IPR052382">
    <property type="entry name" value="ABHD10_acyl-thioesterase"/>
</dbReference>
<dbReference type="Pfam" id="PF12146">
    <property type="entry name" value="Hydrolase_4"/>
    <property type="match status" value="1"/>
</dbReference>
<dbReference type="InterPro" id="IPR022742">
    <property type="entry name" value="Hydrolase_4"/>
</dbReference>
<dbReference type="AlphaFoldDB" id="A0A1W2CH24"/>
<dbReference type="SUPFAM" id="SSF53474">
    <property type="entry name" value="alpha/beta-Hydrolases"/>
    <property type="match status" value="1"/>
</dbReference>
<evidence type="ECO:0000259" key="2">
    <source>
        <dbReference type="Pfam" id="PF12146"/>
    </source>
</evidence>
<dbReference type="PANTHER" id="PTHR16138:SF7">
    <property type="entry name" value="PALMITOYL-PROTEIN THIOESTERASE ABHD10, MITOCHONDRIAL"/>
    <property type="match status" value="1"/>
</dbReference>
<dbReference type="PANTHER" id="PTHR16138">
    <property type="entry name" value="MYCOPHENOLIC ACID ACYL-GLUCURONIDE ESTERASE, MITOCHONDRIAL"/>
    <property type="match status" value="1"/>
</dbReference>
<dbReference type="GO" id="GO:0004553">
    <property type="term" value="F:hydrolase activity, hydrolyzing O-glycosyl compounds"/>
    <property type="evidence" value="ECO:0007669"/>
    <property type="project" value="TreeGrafter"/>
</dbReference>
<keyword evidence="4" id="KW-1185">Reference proteome</keyword>
<dbReference type="STRING" id="1121400.SAMN02746065_11246"/>
<name>A0A1W2CH24_9BACT</name>
<dbReference type="InterPro" id="IPR029058">
    <property type="entry name" value="AB_hydrolase_fold"/>
</dbReference>
<reference evidence="3 4" key="1">
    <citation type="submission" date="2017-04" db="EMBL/GenBank/DDBJ databases">
        <authorList>
            <person name="Afonso C.L."/>
            <person name="Miller P.J."/>
            <person name="Scott M.A."/>
            <person name="Spackman E."/>
            <person name="Goraichik I."/>
            <person name="Dimitrov K.M."/>
            <person name="Suarez D.L."/>
            <person name="Swayne D.E."/>
        </authorList>
    </citation>
    <scope>NUCLEOTIDE SEQUENCE [LARGE SCALE GENOMIC DNA]</scope>
    <source>
        <strain evidence="3 4">DSM 3385</strain>
    </source>
</reference>
<keyword evidence="1" id="KW-0378">Hydrolase</keyword>
<accession>A0A1W2CH24</accession>
<evidence type="ECO:0000313" key="4">
    <source>
        <dbReference type="Proteomes" id="UP000192418"/>
    </source>
</evidence>
<dbReference type="Proteomes" id="UP000192418">
    <property type="component" value="Unassembled WGS sequence"/>
</dbReference>
<proteinExistence type="predicted"/>
<evidence type="ECO:0000313" key="3">
    <source>
        <dbReference type="EMBL" id="SMC84499.1"/>
    </source>
</evidence>
<dbReference type="EMBL" id="FWXY01000012">
    <property type="protein sequence ID" value="SMC84499.1"/>
    <property type="molecule type" value="Genomic_DNA"/>
</dbReference>
<organism evidence="3 4">
    <name type="scientific">Desulfocicer vacuolatum DSM 3385</name>
    <dbReference type="NCBI Taxonomy" id="1121400"/>
    <lineage>
        <taxon>Bacteria</taxon>
        <taxon>Pseudomonadati</taxon>
        <taxon>Thermodesulfobacteriota</taxon>
        <taxon>Desulfobacteria</taxon>
        <taxon>Desulfobacterales</taxon>
        <taxon>Desulfobacteraceae</taxon>
        <taxon>Desulfocicer</taxon>
    </lineage>
</organism>
<evidence type="ECO:0000256" key="1">
    <source>
        <dbReference type="ARBA" id="ARBA00022801"/>
    </source>
</evidence>
<feature type="domain" description="Serine aminopeptidase S33" evidence="2">
    <location>
        <begin position="36"/>
        <end position="148"/>
    </location>
</feature>
<dbReference type="Gene3D" id="3.40.50.1820">
    <property type="entry name" value="alpha/beta hydrolase"/>
    <property type="match status" value="1"/>
</dbReference>
<protein>
    <recommendedName>
        <fullName evidence="2">Serine aminopeptidase S33 domain-containing protein</fullName>
    </recommendedName>
</protein>